<evidence type="ECO:0000313" key="3">
    <source>
        <dbReference type="Proteomes" id="UP000298285"/>
    </source>
</evidence>
<gene>
    <name evidence="2" type="ORF">E4T88_11740</name>
</gene>
<evidence type="ECO:0000313" key="2">
    <source>
        <dbReference type="EMBL" id="TFU89354.1"/>
    </source>
</evidence>
<dbReference type="EMBL" id="SPPK01000003">
    <property type="protein sequence ID" value="TFU89354.1"/>
    <property type="molecule type" value="Genomic_DNA"/>
</dbReference>
<protein>
    <submittedName>
        <fullName evidence="2">Transposase</fullName>
    </submittedName>
</protein>
<comment type="caution">
    <text evidence="2">The sequence shown here is derived from an EMBL/GenBank/DDBJ whole genome shotgun (WGS) entry which is preliminary data.</text>
</comment>
<feature type="region of interest" description="Disordered" evidence="1">
    <location>
        <begin position="139"/>
        <end position="162"/>
    </location>
</feature>
<dbReference type="OrthoDB" id="799937at2"/>
<dbReference type="InterPro" id="IPR009057">
    <property type="entry name" value="Homeodomain-like_sf"/>
</dbReference>
<sequence>MPNLNNFRNIHIGKLIQKRMSECNVDIDRACNFLKVSEEDIKDMFDRKSLESELLLHWSKLLEYDFFRIYSQHLILYAPQDINKTNREKNTSLPVFKKNIYTHEVIMYLLELIESGRKNKRDVQQEYNIPSTTINRWMRKYGNNTNKPNGEEEKTKFEKQRE</sequence>
<dbReference type="Proteomes" id="UP000298285">
    <property type="component" value="Unassembled WGS sequence"/>
</dbReference>
<proteinExistence type="predicted"/>
<reference evidence="2 3" key="1">
    <citation type="submission" date="2019-03" db="EMBL/GenBank/DDBJ databases">
        <title>Diversity of the mouse oral microbiome.</title>
        <authorList>
            <person name="Joseph S."/>
            <person name="Aduse-Opoku J."/>
            <person name="Curtis M."/>
            <person name="Wade W."/>
            <person name="Hashim A."/>
        </authorList>
    </citation>
    <scope>NUCLEOTIDE SEQUENCE [LARGE SCALE GENOMIC DNA]</scope>
    <source>
        <strain evidence="2 3">P11</strain>
    </source>
</reference>
<name>A0A4Y9INM9_9BACT</name>
<feature type="compositionally biased region" description="Basic and acidic residues" evidence="1">
    <location>
        <begin position="149"/>
        <end position="162"/>
    </location>
</feature>
<organism evidence="2 3">
    <name type="scientific">Dysgonomonas mossii</name>
    <dbReference type="NCBI Taxonomy" id="163665"/>
    <lineage>
        <taxon>Bacteria</taxon>
        <taxon>Pseudomonadati</taxon>
        <taxon>Bacteroidota</taxon>
        <taxon>Bacteroidia</taxon>
        <taxon>Bacteroidales</taxon>
        <taxon>Dysgonomonadaceae</taxon>
        <taxon>Dysgonomonas</taxon>
    </lineage>
</organism>
<evidence type="ECO:0000256" key="1">
    <source>
        <dbReference type="SAM" id="MobiDB-lite"/>
    </source>
</evidence>
<accession>A0A4Y9INM9</accession>
<dbReference type="SUPFAM" id="SSF46689">
    <property type="entry name" value="Homeodomain-like"/>
    <property type="match status" value="1"/>
</dbReference>
<dbReference type="AlphaFoldDB" id="A0A4Y9INM9"/>